<evidence type="ECO:0000313" key="3">
    <source>
        <dbReference type="Proteomes" id="UP000785679"/>
    </source>
</evidence>
<evidence type="ECO:0000313" key="2">
    <source>
        <dbReference type="EMBL" id="TNV75181.1"/>
    </source>
</evidence>
<organism evidence="2 3">
    <name type="scientific">Halteria grandinella</name>
    <dbReference type="NCBI Taxonomy" id="5974"/>
    <lineage>
        <taxon>Eukaryota</taxon>
        <taxon>Sar</taxon>
        <taxon>Alveolata</taxon>
        <taxon>Ciliophora</taxon>
        <taxon>Intramacronucleata</taxon>
        <taxon>Spirotrichea</taxon>
        <taxon>Stichotrichia</taxon>
        <taxon>Sporadotrichida</taxon>
        <taxon>Halteriidae</taxon>
        <taxon>Halteria</taxon>
    </lineage>
</organism>
<dbReference type="InterPro" id="IPR050113">
    <property type="entry name" value="Ub_conjugating_enzyme"/>
</dbReference>
<dbReference type="Pfam" id="PF00179">
    <property type="entry name" value="UQ_con"/>
    <property type="match status" value="1"/>
</dbReference>
<dbReference type="PANTHER" id="PTHR24067">
    <property type="entry name" value="UBIQUITIN-CONJUGATING ENZYME E2"/>
    <property type="match status" value="1"/>
</dbReference>
<dbReference type="SUPFAM" id="SSF54495">
    <property type="entry name" value="UBC-like"/>
    <property type="match status" value="1"/>
</dbReference>
<dbReference type="EMBL" id="RRYP01016202">
    <property type="protein sequence ID" value="TNV75181.1"/>
    <property type="molecule type" value="Genomic_DNA"/>
</dbReference>
<feature type="domain" description="UBC core" evidence="1">
    <location>
        <begin position="1"/>
        <end position="147"/>
    </location>
</feature>
<dbReference type="AlphaFoldDB" id="A0A8J8NHC5"/>
<dbReference type="Proteomes" id="UP000785679">
    <property type="component" value="Unassembled WGS sequence"/>
</dbReference>
<accession>A0A8J8NHC5</accession>
<dbReference type="InterPro" id="IPR016135">
    <property type="entry name" value="UBQ-conjugating_enzyme/RWD"/>
</dbReference>
<evidence type="ECO:0000259" key="1">
    <source>
        <dbReference type="PROSITE" id="PS50127"/>
    </source>
</evidence>
<comment type="caution">
    <text evidence="2">The sequence shown here is derived from an EMBL/GenBank/DDBJ whole genome shotgun (WGS) entry which is preliminary data.</text>
</comment>
<dbReference type="InterPro" id="IPR000608">
    <property type="entry name" value="UBC"/>
</dbReference>
<dbReference type="SMART" id="SM00212">
    <property type="entry name" value="UBCc"/>
    <property type="match status" value="1"/>
</dbReference>
<name>A0A8J8NHC5_HALGN</name>
<protein>
    <recommendedName>
        <fullName evidence="1">UBC core domain-containing protein</fullName>
    </recommendedName>
</protein>
<dbReference type="Gene3D" id="3.10.110.10">
    <property type="entry name" value="Ubiquitin Conjugating Enzyme"/>
    <property type="match status" value="1"/>
</dbReference>
<reference evidence="2" key="1">
    <citation type="submission" date="2019-06" db="EMBL/GenBank/DDBJ databases">
        <authorList>
            <person name="Zheng W."/>
        </authorList>
    </citation>
    <scope>NUCLEOTIDE SEQUENCE</scope>
    <source>
        <strain evidence="2">QDHG01</strain>
    </source>
</reference>
<sequence>MALKRIRKELNELQTNPPSGVSAGPIDDELINWQAILTGSEDSPYAGGYFLLDIHFPPDYPFKPPKVKFTTKIYHPNISSSGHVSLSILDSDWSPALTIAKVLLSILSIMDDPNYRTPLVPEIGKLCEEDYEKYKETAREWTRKYAS</sequence>
<proteinExistence type="predicted"/>
<dbReference type="FunFam" id="3.10.110.10:FF:000002">
    <property type="entry name" value="Ubiquitin-conjugating enzyme E2 D3"/>
    <property type="match status" value="1"/>
</dbReference>
<dbReference type="OrthoDB" id="7851174at2759"/>
<keyword evidence="3" id="KW-1185">Reference proteome</keyword>
<gene>
    <name evidence="2" type="ORF">FGO68_gene2913</name>
</gene>
<dbReference type="PROSITE" id="PS50127">
    <property type="entry name" value="UBC_2"/>
    <property type="match status" value="1"/>
</dbReference>